<dbReference type="Gene3D" id="3.10.180.10">
    <property type="entry name" value="2,3-Dihydroxybiphenyl 1,2-Dioxygenase, domain 1"/>
    <property type="match status" value="1"/>
</dbReference>
<feature type="domain" description="Glyoxalase-like" evidence="1">
    <location>
        <begin position="11"/>
        <end position="123"/>
    </location>
</feature>
<keyword evidence="3" id="KW-1185">Reference proteome</keyword>
<proteinExistence type="predicted"/>
<dbReference type="Pfam" id="PF18029">
    <property type="entry name" value="Glyoxalase_6"/>
    <property type="match status" value="1"/>
</dbReference>
<evidence type="ECO:0000313" key="3">
    <source>
        <dbReference type="Proteomes" id="UP000662939"/>
    </source>
</evidence>
<dbReference type="CDD" id="cd06587">
    <property type="entry name" value="VOC"/>
    <property type="match status" value="1"/>
</dbReference>
<reference evidence="2" key="1">
    <citation type="submission" date="2021-02" db="EMBL/GenBank/DDBJ databases">
        <title>Natronoglycomyces albus gen. nov., sp. nov, a haloalkaliphilic actinobacterium from a soda solonchak soil.</title>
        <authorList>
            <person name="Sorokin D.Y."/>
            <person name="Khijniak T.V."/>
            <person name="Zakharycheva A.P."/>
            <person name="Boueva O.V."/>
            <person name="Ariskina E.V."/>
            <person name="Hahnke R.L."/>
            <person name="Bunk B."/>
            <person name="Sproer C."/>
            <person name="Schumann P."/>
            <person name="Evtushenko L.I."/>
            <person name="Kublanov I.V."/>
        </authorList>
    </citation>
    <scope>NUCLEOTIDE SEQUENCE</scope>
    <source>
        <strain evidence="2">DSM 106290</strain>
    </source>
</reference>
<dbReference type="InterPro" id="IPR029068">
    <property type="entry name" value="Glyas_Bleomycin-R_OHBP_Dase"/>
</dbReference>
<name>A0A895XE46_9ACTN</name>
<dbReference type="SUPFAM" id="SSF54593">
    <property type="entry name" value="Glyoxalase/Bleomycin resistance protein/Dihydroxybiphenyl dioxygenase"/>
    <property type="match status" value="1"/>
</dbReference>
<dbReference type="KEGG" id="nav:JQS30_09695"/>
<evidence type="ECO:0000259" key="1">
    <source>
        <dbReference type="Pfam" id="PF18029"/>
    </source>
</evidence>
<dbReference type="EMBL" id="CP070496">
    <property type="protein sequence ID" value="QSB04091.1"/>
    <property type="molecule type" value="Genomic_DNA"/>
</dbReference>
<dbReference type="PANTHER" id="PTHR35908:SF1">
    <property type="entry name" value="CONSERVED PROTEIN"/>
    <property type="match status" value="1"/>
</dbReference>
<accession>A0A895XE46</accession>
<dbReference type="RefSeq" id="WP_213170090.1">
    <property type="nucleotide sequence ID" value="NZ_CP070496.1"/>
</dbReference>
<dbReference type="AlphaFoldDB" id="A0A895XE46"/>
<dbReference type="InterPro" id="IPR041581">
    <property type="entry name" value="Glyoxalase_6"/>
</dbReference>
<gene>
    <name evidence="2" type="ORF">JQS30_09695</name>
</gene>
<dbReference type="PANTHER" id="PTHR35908">
    <property type="entry name" value="HYPOTHETICAL FUSION PROTEIN"/>
    <property type="match status" value="1"/>
</dbReference>
<organism evidence="2 3">
    <name type="scientific">Natronoglycomyces albus</name>
    <dbReference type="NCBI Taxonomy" id="2811108"/>
    <lineage>
        <taxon>Bacteria</taxon>
        <taxon>Bacillati</taxon>
        <taxon>Actinomycetota</taxon>
        <taxon>Actinomycetes</taxon>
        <taxon>Glycomycetales</taxon>
        <taxon>Glycomycetaceae</taxon>
        <taxon>Natronoglycomyces</taxon>
    </lineage>
</organism>
<protein>
    <submittedName>
        <fullName evidence="2">VOC family protein</fullName>
    </submittedName>
</protein>
<sequence length="128" mass="13671">MPAVETRLAATVLGAADPRALGAFYSALLGWDIKHNEPDWVTVRPDDGSAGLSFQREVEFTPPVWPRGAAGTQRMHAHLDIAVRDLEAGVAWAEELGASQSGHQPQPGVCVMADPVGHIFCLFAAETL</sequence>
<evidence type="ECO:0000313" key="2">
    <source>
        <dbReference type="EMBL" id="QSB04091.1"/>
    </source>
</evidence>
<dbReference type="Proteomes" id="UP000662939">
    <property type="component" value="Chromosome"/>
</dbReference>